<dbReference type="InterPro" id="IPR050564">
    <property type="entry name" value="F420-G6PD/mer"/>
</dbReference>
<dbReference type="Gene3D" id="3.20.20.30">
    <property type="entry name" value="Luciferase-like domain"/>
    <property type="match status" value="1"/>
</dbReference>
<protein>
    <submittedName>
        <fullName evidence="2">LLM class flavin-dependent oxidoreductase</fullName>
    </submittedName>
</protein>
<dbReference type="RefSeq" id="WP_164319985.1">
    <property type="nucleotide sequence ID" value="NZ_JAAGLU010000030.1"/>
</dbReference>
<feature type="domain" description="Luciferase-like" evidence="1">
    <location>
        <begin position="10"/>
        <end position="299"/>
    </location>
</feature>
<gene>
    <name evidence="2" type="ORF">G3I71_31695</name>
</gene>
<evidence type="ECO:0000259" key="1">
    <source>
        <dbReference type="Pfam" id="PF00296"/>
    </source>
</evidence>
<sequence>MLFGMPWPGRDVAREAEQAGVGAFCAGEFVDHDAYLTVADIVANTEHALAGPAIAYAFARTPYAHATALRQLHAQAPGRLFLGLGSAAFRINRDWLGVPAERPVARIAETVGAVRAWLHAENGEKVSYSGEFYSLDADVRAPVLGRLDIPVLLAAFNTGMAATAGRVADGVVGHGLFTSSWWNDVVRPSVERGTGGTGGGDPESRFLEHGWIITAVDDSAPERAVADARRMIAFYLTVKTYDPYVAHHGWEEPVARLRAAFRTGDTDAMARAVTDEMVTEIAVCGTTAEAKDALARRAGSLPRDVGYFAPPSFMVSGRRRAAYARAALALIGAVPDTPDVPDAPERP</sequence>
<proteinExistence type="predicted"/>
<dbReference type="Pfam" id="PF00296">
    <property type="entry name" value="Bac_luciferase"/>
    <property type="match status" value="1"/>
</dbReference>
<accession>A0A6B3C0K4</accession>
<dbReference type="AlphaFoldDB" id="A0A6B3C0K4"/>
<dbReference type="EMBL" id="JAAGLU010000030">
    <property type="protein sequence ID" value="NEC90263.1"/>
    <property type="molecule type" value="Genomic_DNA"/>
</dbReference>
<organism evidence="2">
    <name type="scientific">Streptomyces sp. SID12501</name>
    <dbReference type="NCBI Taxonomy" id="2706042"/>
    <lineage>
        <taxon>Bacteria</taxon>
        <taxon>Bacillati</taxon>
        <taxon>Actinomycetota</taxon>
        <taxon>Actinomycetes</taxon>
        <taxon>Kitasatosporales</taxon>
        <taxon>Streptomycetaceae</taxon>
        <taxon>Streptomyces</taxon>
    </lineage>
</organism>
<name>A0A6B3C0K4_9ACTN</name>
<comment type="caution">
    <text evidence="2">The sequence shown here is derived from an EMBL/GenBank/DDBJ whole genome shotgun (WGS) entry which is preliminary data.</text>
</comment>
<reference evidence="2" key="1">
    <citation type="submission" date="2020-01" db="EMBL/GenBank/DDBJ databases">
        <title>Insect and environment-associated Actinomycetes.</title>
        <authorList>
            <person name="Currrie C."/>
            <person name="Chevrette M."/>
            <person name="Carlson C."/>
            <person name="Stubbendieck R."/>
            <person name="Wendt-Pienkowski E."/>
        </authorList>
    </citation>
    <scope>NUCLEOTIDE SEQUENCE</scope>
    <source>
        <strain evidence="2">SID12501</strain>
    </source>
</reference>
<dbReference type="InterPro" id="IPR011251">
    <property type="entry name" value="Luciferase-like_dom"/>
</dbReference>
<dbReference type="InterPro" id="IPR036661">
    <property type="entry name" value="Luciferase-like_sf"/>
</dbReference>
<dbReference type="PANTHER" id="PTHR43244">
    <property type="match status" value="1"/>
</dbReference>
<dbReference type="CDD" id="cd01097">
    <property type="entry name" value="Tetrahydromethanopterin_reductase"/>
    <property type="match status" value="1"/>
</dbReference>
<evidence type="ECO:0000313" key="2">
    <source>
        <dbReference type="EMBL" id="NEC90263.1"/>
    </source>
</evidence>
<dbReference type="PANTHER" id="PTHR43244:SF2">
    <property type="entry name" value="CONSERVED HYPOTHETICAL ALANINE AND PROLINE-RICH PROTEIN"/>
    <property type="match status" value="1"/>
</dbReference>
<dbReference type="GO" id="GO:0016705">
    <property type="term" value="F:oxidoreductase activity, acting on paired donors, with incorporation or reduction of molecular oxygen"/>
    <property type="evidence" value="ECO:0007669"/>
    <property type="project" value="InterPro"/>
</dbReference>
<dbReference type="SUPFAM" id="SSF51679">
    <property type="entry name" value="Bacterial luciferase-like"/>
    <property type="match status" value="1"/>
</dbReference>